<gene>
    <name evidence="1" type="ORF">CCMP2556_LOCUS29800</name>
</gene>
<comment type="caution">
    <text evidence="1">The sequence shown here is derived from an EMBL/GenBank/DDBJ whole genome shotgun (WGS) entry which is preliminary data.</text>
</comment>
<dbReference type="EMBL" id="CAXAMN010021529">
    <property type="protein sequence ID" value="CAK9060576.1"/>
    <property type="molecule type" value="Genomic_DNA"/>
</dbReference>
<evidence type="ECO:0000313" key="1">
    <source>
        <dbReference type="EMBL" id="CAK9060576.1"/>
    </source>
</evidence>
<name>A0ABP0NAF4_9DINO</name>
<keyword evidence="2" id="KW-1185">Reference proteome</keyword>
<accession>A0ABP0NAF4</accession>
<dbReference type="Proteomes" id="UP001642484">
    <property type="component" value="Unassembled WGS sequence"/>
</dbReference>
<organism evidence="1 2">
    <name type="scientific">Durusdinium trenchii</name>
    <dbReference type="NCBI Taxonomy" id="1381693"/>
    <lineage>
        <taxon>Eukaryota</taxon>
        <taxon>Sar</taxon>
        <taxon>Alveolata</taxon>
        <taxon>Dinophyceae</taxon>
        <taxon>Suessiales</taxon>
        <taxon>Symbiodiniaceae</taxon>
        <taxon>Durusdinium</taxon>
    </lineage>
</organism>
<proteinExistence type="predicted"/>
<sequence>MSTKQPVSPSGEDILELLEATTAPEQRLSDHLHAPQLLRWSLCSGTWRAQLARSPAWRRLARWRFGEQLELTGPWPEAWGAQLREDGVLGPTARGGCKSGRWKEVALLGLGTRSY</sequence>
<evidence type="ECO:0000313" key="2">
    <source>
        <dbReference type="Proteomes" id="UP001642484"/>
    </source>
</evidence>
<protein>
    <submittedName>
        <fullName evidence="1">Uncharacterized protein</fullName>
    </submittedName>
</protein>
<reference evidence="1 2" key="1">
    <citation type="submission" date="2024-02" db="EMBL/GenBank/DDBJ databases">
        <authorList>
            <person name="Chen Y."/>
            <person name="Shah S."/>
            <person name="Dougan E. K."/>
            <person name="Thang M."/>
            <person name="Chan C."/>
        </authorList>
    </citation>
    <scope>NUCLEOTIDE SEQUENCE [LARGE SCALE GENOMIC DNA]</scope>
</reference>